<evidence type="ECO:0000313" key="4">
    <source>
        <dbReference type="EMBL" id="EIY25578.1"/>
    </source>
</evidence>
<dbReference type="GO" id="GO:0003677">
    <property type="term" value="F:DNA binding"/>
    <property type="evidence" value="ECO:0007669"/>
    <property type="project" value="UniProtKB-KW"/>
</dbReference>
<dbReference type="Pfam" id="PF13102">
    <property type="entry name" value="Phage_int_SAM_5"/>
    <property type="match status" value="1"/>
</dbReference>
<evidence type="ECO:0000313" key="5">
    <source>
        <dbReference type="Proteomes" id="UP000005974"/>
    </source>
</evidence>
<dbReference type="SUPFAM" id="SSF56349">
    <property type="entry name" value="DNA breaking-rejoining enzymes"/>
    <property type="match status" value="1"/>
</dbReference>
<accession>I9Q9D1</accession>
<name>I9Q9D1_9BACT</name>
<comment type="caution">
    <text evidence="4">The sequence shown here is derived from an EMBL/GenBank/DDBJ whole genome shotgun (WGS) entry which is preliminary data.</text>
</comment>
<evidence type="ECO:0008006" key="6">
    <source>
        <dbReference type="Google" id="ProtNLM"/>
    </source>
</evidence>
<feature type="domain" description="Arm DNA-binding" evidence="3">
    <location>
        <begin position="6"/>
        <end position="86"/>
    </location>
</feature>
<proteinExistence type="predicted"/>
<protein>
    <recommendedName>
        <fullName evidence="6">Core-binding (CB) domain-containing protein</fullName>
    </recommendedName>
</protein>
<evidence type="ECO:0000256" key="1">
    <source>
        <dbReference type="ARBA" id="ARBA00023125"/>
    </source>
</evidence>
<dbReference type="InterPro" id="IPR010998">
    <property type="entry name" value="Integrase_recombinase_N"/>
</dbReference>
<organism evidence="4 5">
    <name type="scientific">Phocaeicola dorei CL02T12C06</name>
    <dbReference type="NCBI Taxonomy" id="997876"/>
    <lineage>
        <taxon>Bacteria</taxon>
        <taxon>Pseudomonadati</taxon>
        <taxon>Bacteroidota</taxon>
        <taxon>Bacteroidia</taxon>
        <taxon>Bacteroidales</taxon>
        <taxon>Bacteroidaceae</taxon>
        <taxon>Phocaeicola</taxon>
    </lineage>
</organism>
<dbReference type="Gene3D" id="1.10.150.130">
    <property type="match status" value="1"/>
</dbReference>
<keyword evidence="1" id="KW-0238">DNA-binding</keyword>
<dbReference type="EMBL" id="AGXJ01000097">
    <property type="protein sequence ID" value="EIY25578.1"/>
    <property type="molecule type" value="Genomic_DNA"/>
</dbReference>
<reference evidence="4 5" key="1">
    <citation type="submission" date="2012-02" db="EMBL/GenBank/DDBJ databases">
        <title>The Genome Sequence of Bacteroides dorei CL02T12C06.</title>
        <authorList>
            <consortium name="The Broad Institute Genome Sequencing Platform"/>
            <person name="Earl A."/>
            <person name="Ward D."/>
            <person name="Feldgarden M."/>
            <person name="Gevers D."/>
            <person name="Zitomersky N.L."/>
            <person name="Coyne M.J."/>
            <person name="Comstock L.E."/>
            <person name="Young S.K."/>
            <person name="Zeng Q."/>
            <person name="Gargeya S."/>
            <person name="Fitzgerald M."/>
            <person name="Haas B."/>
            <person name="Abouelleil A."/>
            <person name="Alvarado L."/>
            <person name="Arachchi H.M."/>
            <person name="Berlin A."/>
            <person name="Chapman S.B."/>
            <person name="Gearin G."/>
            <person name="Goldberg J."/>
            <person name="Griggs A."/>
            <person name="Gujja S."/>
            <person name="Hansen M."/>
            <person name="Heiman D."/>
            <person name="Howarth C."/>
            <person name="Larimer J."/>
            <person name="Lui A."/>
            <person name="MacDonald P.J.P."/>
            <person name="McCowen C."/>
            <person name="Montmayeur A."/>
            <person name="Murphy C."/>
            <person name="Neiman D."/>
            <person name="Pearson M."/>
            <person name="Priest M."/>
            <person name="Roberts A."/>
            <person name="Saif S."/>
            <person name="Shea T."/>
            <person name="Sisk P."/>
            <person name="Stolte C."/>
            <person name="Sykes S."/>
            <person name="Wortman J."/>
            <person name="Nusbaum C."/>
            <person name="Birren B."/>
        </authorList>
    </citation>
    <scope>NUCLEOTIDE SEQUENCE [LARGE SCALE GENOMIC DNA]</scope>
    <source>
        <strain evidence="4 5">CL02T12C06</strain>
    </source>
</reference>
<sequence length="261" mass="31170">MARFKITLFKSNIRKDGSCPVCLRVAKEDKTKYIDLQLSATKGQWDEQASRFKKDKRVNPNYENYNALLNRYEVRKDEILQKFMEERINWTLNQFEEEFLGMSKQGKVYDYFMRQVENLKATRHIGNAKVYERTLHMLAKYDDKIEERLFSELDVKYINRFNLEMEKDGCCGNTRKYYLKTLRAVVNKAIKEREASSNTYPFGKGGFEIGKLAEETAKRYLSPQDLELIKNSPQQNPVLELSRRVFLFMFRYEFYRRSHAD</sequence>
<dbReference type="HOGENOM" id="CLU_1064183_0_0_10"/>
<dbReference type="PATRIC" id="fig|997876.3.peg.5223"/>
<dbReference type="Proteomes" id="UP000005974">
    <property type="component" value="Unassembled WGS sequence"/>
</dbReference>
<feature type="domain" description="Phage integrase SAM-like" evidence="2">
    <location>
        <begin position="108"/>
        <end position="203"/>
    </location>
</feature>
<keyword evidence="5" id="KW-1185">Reference proteome</keyword>
<gene>
    <name evidence="4" type="ORF">HMPREF1064_04968</name>
</gene>
<evidence type="ECO:0000259" key="2">
    <source>
        <dbReference type="Pfam" id="PF13102"/>
    </source>
</evidence>
<evidence type="ECO:0000259" key="3">
    <source>
        <dbReference type="Pfam" id="PF17293"/>
    </source>
</evidence>
<dbReference type="AlphaFoldDB" id="I9Q9D1"/>
<dbReference type="InterPro" id="IPR025269">
    <property type="entry name" value="SAM-like_dom"/>
</dbReference>
<dbReference type="InterPro" id="IPR035386">
    <property type="entry name" value="Arm-DNA-bind_5"/>
</dbReference>
<dbReference type="Pfam" id="PF17293">
    <property type="entry name" value="Arm-DNA-bind_5"/>
    <property type="match status" value="1"/>
</dbReference>
<dbReference type="InterPro" id="IPR011010">
    <property type="entry name" value="DNA_brk_join_enz"/>
</dbReference>